<dbReference type="RefSeq" id="WP_084545098.1">
    <property type="nucleotide sequence ID" value="NZ_AXWS01000014.1"/>
</dbReference>
<evidence type="ECO:0000313" key="1">
    <source>
        <dbReference type="Proteomes" id="UP000675920"/>
    </source>
</evidence>
<dbReference type="Proteomes" id="UP000675920">
    <property type="component" value="Unplaced"/>
</dbReference>
<keyword evidence="1" id="KW-1185">Reference proteome</keyword>
<reference evidence="2" key="3">
    <citation type="submission" date="2025-08" db="UniProtKB">
        <authorList>
            <consortium name="RefSeq"/>
        </authorList>
    </citation>
    <scope>IDENTIFICATION</scope>
</reference>
<organism evidence="1 2">
    <name type="scientific">Derxia gummosa DSM 723</name>
    <dbReference type="NCBI Taxonomy" id="1121388"/>
    <lineage>
        <taxon>Bacteria</taxon>
        <taxon>Pseudomonadati</taxon>
        <taxon>Pseudomonadota</taxon>
        <taxon>Betaproteobacteria</taxon>
        <taxon>Burkholderiales</taxon>
        <taxon>Alcaligenaceae</taxon>
        <taxon>Derxia</taxon>
    </lineage>
</organism>
<evidence type="ECO:0000313" key="2">
    <source>
        <dbReference type="RefSeq" id="WP_084545098.1"/>
    </source>
</evidence>
<reference evidence="2" key="1">
    <citation type="journal article" date="1995" name="Mol. Microbiol.">
        <title>Four genes, two ends, and a res region are involved in transposition of Tn5053: a paradigm for a novel family of transposons carrying either a mer operon or an integron.</title>
        <authorList>
            <person name="Kholodii G.Y."/>
            <person name="Mindlin S.Z."/>
            <person name="Bass I.A."/>
            <person name="Yurieva O.V."/>
            <person name="Minakhina S.V."/>
            <person name="Nikiforov V.G."/>
        </authorList>
    </citation>
    <scope>NUCLEOTIDE SEQUENCE</scope>
</reference>
<proteinExistence type="predicted"/>
<name>A0AC36KK88_9BURK</name>
<sequence>MAEWAFQLRPYADELLSSFLARTAHGHGSMAGAFCRFHLRDSWFFTRDVDRGMVVSQHALLARLAGLSPQEISALTLRSWVDALTPARYRATVSPAVVPWINAAGIVQARRRYRSLAFCPACLEERPVALRQWRLSFHVWCSVHGRPLQDGCPQCGAAFVPHLARATLLRCHACSCALSEGIQASHGNQLEVAALQAQMDQWLTAAANGDTESRDQLDALHVLTSVILFGHSGQALRTTMNEFRSEAPRKSRLEFLGMTERECAMSCLARVLNGWPNSFRQLAQLTGLTQRSFARLGAVASSGSWLGDEVAKLRPGSKRAHARRDECMVDLEGRETSEHGNWRAERAQLLMRRAIKRGH</sequence>
<accession>A0AC36KK88</accession>
<protein>
    <submittedName>
        <fullName evidence="2">TniQ family protein</fullName>
    </submittedName>
</protein>
<reference evidence="2" key="2">
    <citation type="journal article" date="2020" name="Cell Res.">
        <title>Cryo-EM structure of a type I-F CRISPR RNA guided surveillance complex bound to transposition protein TniQ.</title>
        <authorList>
            <person name="Li Z."/>
            <person name="Zhang H."/>
            <person name="Xiao R."/>
            <person name="Chang L."/>
        </authorList>
    </citation>
    <scope>NUCLEOTIDE SEQUENCE</scope>
</reference>